<dbReference type="WBParaSite" id="PEQ_0001192601-mRNA-1">
    <property type="protein sequence ID" value="PEQ_0001192601-mRNA-1"/>
    <property type="gene ID" value="PEQ_0001192601"/>
</dbReference>
<proteinExistence type="predicted"/>
<name>A0A914SCX4_PAREQ</name>
<sequence length="138" mass="16086">MDEIFKGETKVSTIMSIALTVTSEEIAGAKVIRNRIRGIPTEFDTDFYLARWWRAYNGDIKTVERRMHELFEHRRAIGYDLLDTKQFDSKIEFAKKTFEGAYSLNKAMSFSAKQKYDEEKSPRNISCRKNVTEISKIS</sequence>
<accession>A0A914SCX4</accession>
<organism evidence="1 2">
    <name type="scientific">Parascaris equorum</name>
    <name type="common">Equine roundworm</name>
    <dbReference type="NCBI Taxonomy" id="6256"/>
    <lineage>
        <taxon>Eukaryota</taxon>
        <taxon>Metazoa</taxon>
        <taxon>Ecdysozoa</taxon>
        <taxon>Nematoda</taxon>
        <taxon>Chromadorea</taxon>
        <taxon>Rhabditida</taxon>
        <taxon>Spirurina</taxon>
        <taxon>Ascaridomorpha</taxon>
        <taxon>Ascaridoidea</taxon>
        <taxon>Ascarididae</taxon>
        <taxon>Parascaris</taxon>
    </lineage>
</organism>
<evidence type="ECO:0000313" key="2">
    <source>
        <dbReference type="WBParaSite" id="PEQ_0001192601-mRNA-1"/>
    </source>
</evidence>
<dbReference type="Proteomes" id="UP000887564">
    <property type="component" value="Unplaced"/>
</dbReference>
<keyword evidence="1" id="KW-1185">Reference proteome</keyword>
<reference evidence="2" key="1">
    <citation type="submission" date="2022-11" db="UniProtKB">
        <authorList>
            <consortium name="WormBaseParasite"/>
        </authorList>
    </citation>
    <scope>IDENTIFICATION</scope>
</reference>
<dbReference type="AlphaFoldDB" id="A0A914SCX4"/>
<dbReference type="InterPro" id="IPR036865">
    <property type="entry name" value="CRAL-TRIO_dom_sf"/>
</dbReference>
<protein>
    <submittedName>
        <fullName evidence="2">Uncharacterized protein</fullName>
    </submittedName>
</protein>
<dbReference type="Gene3D" id="3.40.525.10">
    <property type="entry name" value="CRAL-TRIO lipid binding domain"/>
    <property type="match status" value="1"/>
</dbReference>
<evidence type="ECO:0000313" key="1">
    <source>
        <dbReference type="Proteomes" id="UP000887564"/>
    </source>
</evidence>